<evidence type="ECO:0008006" key="2">
    <source>
        <dbReference type="Google" id="ProtNLM"/>
    </source>
</evidence>
<sequence>MTKSHKYTIAACMMTAIYMSPVSADWGSLLEDVTTKGKALLSTDTKTAASSLDTSTITSGLKQALDVGARKAIEDVSKPGGYLTNQLIHIAMPPQLQQVSGLMHKFGMGDQADAFEESMNRAAEKAAPEATNIIVNAIKNMSIEDAKDILQGPDNAATEYFKAQTSDKLTGLFKPTISSSLNEVGATKYYNDLTEKVAALPLVGENVNLNLPNYVTDQALNGLFTMIAAEEKKIRENPAARTTDLLKKVFSSQ</sequence>
<dbReference type="InterPro" id="IPR025245">
    <property type="entry name" value="DUF4197"/>
</dbReference>
<dbReference type="AlphaFoldDB" id="A0A0F9QQ82"/>
<accession>A0A0F9QQ82</accession>
<reference evidence="1" key="1">
    <citation type="journal article" date="2015" name="Nature">
        <title>Complex archaea that bridge the gap between prokaryotes and eukaryotes.</title>
        <authorList>
            <person name="Spang A."/>
            <person name="Saw J.H."/>
            <person name="Jorgensen S.L."/>
            <person name="Zaremba-Niedzwiedzka K."/>
            <person name="Martijn J."/>
            <person name="Lind A.E."/>
            <person name="van Eijk R."/>
            <person name="Schleper C."/>
            <person name="Guy L."/>
            <person name="Ettema T.J."/>
        </authorList>
    </citation>
    <scope>NUCLEOTIDE SEQUENCE</scope>
</reference>
<comment type="caution">
    <text evidence="1">The sequence shown here is derived from an EMBL/GenBank/DDBJ whole genome shotgun (WGS) entry which is preliminary data.</text>
</comment>
<evidence type="ECO:0000313" key="1">
    <source>
        <dbReference type="EMBL" id="KKN39187.1"/>
    </source>
</evidence>
<proteinExistence type="predicted"/>
<organism evidence="1">
    <name type="scientific">marine sediment metagenome</name>
    <dbReference type="NCBI Taxonomy" id="412755"/>
    <lineage>
        <taxon>unclassified sequences</taxon>
        <taxon>metagenomes</taxon>
        <taxon>ecological metagenomes</taxon>
    </lineage>
</organism>
<protein>
    <recommendedName>
        <fullName evidence="2">DUF4197 domain-containing protein</fullName>
    </recommendedName>
</protein>
<gene>
    <name evidence="1" type="ORF">LCGC14_0746020</name>
</gene>
<name>A0A0F9QQ82_9ZZZZ</name>
<dbReference type="EMBL" id="LAZR01001778">
    <property type="protein sequence ID" value="KKN39187.1"/>
    <property type="molecule type" value="Genomic_DNA"/>
</dbReference>
<dbReference type="Pfam" id="PF13852">
    <property type="entry name" value="DUF4197"/>
    <property type="match status" value="1"/>
</dbReference>